<protein>
    <submittedName>
        <fullName evidence="1">Uncharacterized protein</fullName>
    </submittedName>
</protein>
<evidence type="ECO:0000313" key="2">
    <source>
        <dbReference type="Proteomes" id="UP000886501"/>
    </source>
</evidence>
<keyword evidence="2" id="KW-1185">Reference proteome</keyword>
<dbReference type="EMBL" id="MU118097">
    <property type="protein sequence ID" value="KAF9645281.1"/>
    <property type="molecule type" value="Genomic_DNA"/>
</dbReference>
<gene>
    <name evidence="1" type="ORF">BDM02DRAFT_3173418</name>
</gene>
<organism evidence="1 2">
    <name type="scientific">Thelephora ganbajun</name>
    <name type="common">Ganba fungus</name>
    <dbReference type="NCBI Taxonomy" id="370292"/>
    <lineage>
        <taxon>Eukaryota</taxon>
        <taxon>Fungi</taxon>
        <taxon>Dikarya</taxon>
        <taxon>Basidiomycota</taxon>
        <taxon>Agaricomycotina</taxon>
        <taxon>Agaricomycetes</taxon>
        <taxon>Thelephorales</taxon>
        <taxon>Thelephoraceae</taxon>
        <taxon>Thelephora</taxon>
    </lineage>
</organism>
<accession>A0ACB6Z6P1</accession>
<reference evidence="1" key="2">
    <citation type="journal article" date="2020" name="Nat. Commun.">
        <title>Large-scale genome sequencing of mycorrhizal fungi provides insights into the early evolution of symbiotic traits.</title>
        <authorList>
            <person name="Miyauchi S."/>
            <person name="Kiss E."/>
            <person name="Kuo A."/>
            <person name="Drula E."/>
            <person name="Kohler A."/>
            <person name="Sanchez-Garcia M."/>
            <person name="Morin E."/>
            <person name="Andreopoulos B."/>
            <person name="Barry K.W."/>
            <person name="Bonito G."/>
            <person name="Buee M."/>
            <person name="Carver A."/>
            <person name="Chen C."/>
            <person name="Cichocki N."/>
            <person name="Clum A."/>
            <person name="Culley D."/>
            <person name="Crous P.W."/>
            <person name="Fauchery L."/>
            <person name="Girlanda M."/>
            <person name="Hayes R.D."/>
            <person name="Keri Z."/>
            <person name="LaButti K."/>
            <person name="Lipzen A."/>
            <person name="Lombard V."/>
            <person name="Magnuson J."/>
            <person name="Maillard F."/>
            <person name="Murat C."/>
            <person name="Nolan M."/>
            <person name="Ohm R.A."/>
            <person name="Pangilinan J."/>
            <person name="Pereira M.F."/>
            <person name="Perotto S."/>
            <person name="Peter M."/>
            <person name="Pfister S."/>
            <person name="Riley R."/>
            <person name="Sitrit Y."/>
            <person name="Stielow J.B."/>
            <person name="Szollosi G."/>
            <person name="Zifcakova L."/>
            <person name="Stursova M."/>
            <person name="Spatafora J.W."/>
            <person name="Tedersoo L."/>
            <person name="Vaario L.M."/>
            <person name="Yamada A."/>
            <person name="Yan M."/>
            <person name="Wang P."/>
            <person name="Xu J."/>
            <person name="Bruns T."/>
            <person name="Baldrian P."/>
            <person name="Vilgalys R."/>
            <person name="Dunand C."/>
            <person name="Henrissat B."/>
            <person name="Grigoriev I.V."/>
            <person name="Hibbett D."/>
            <person name="Nagy L.G."/>
            <person name="Martin F.M."/>
        </authorList>
    </citation>
    <scope>NUCLEOTIDE SEQUENCE</scope>
    <source>
        <strain evidence="1">P2</strain>
    </source>
</reference>
<reference evidence="1" key="1">
    <citation type="submission" date="2019-10" db="EMBL/GenBank/DDBJ databases">
        <authorList>
            <consortium name="DOE Joint Genome Institute"/>
            <person name="Kuo A."/>
            <person name="Miyauchi S."/>
            <person name="Kiss E."/>
            <person name="Drula E."/>
            <person name="Kohler A."/>
            <person name="Sanchez-Garcia M."/>
            <person name="Andreopoulos B."/>
            <person name="Barry K.W."/>
            <person name="Bonito G."/>
            <person name="Buee M."/>
            <person name="Carver A."/>
            <person name="Chen C."/>
            <person name="Cichocki N."/>
            <person name="Clum A."/>
            <person name="Culley D."/>
            <person name="Crous P.W."/>
            <person name="Fauchery L."/>
            <person name="Girlanda M."/>
            <person name="Hayes R."/>
            <person name="Keri Z."/>
            <person name="Labutti K."/>
            <person name="Lipzen A."/>
            <person name="Lombard V."/>
            <person name="Magnuson J."/>
            <person name="Maillard F."/>
            <person name="Morin E."/>
            <person name="Murat C."/>
            <person name="Nolan M."/>
            <person name="Ohm R."/>
            <person name="Pangilinan J."/>
            <person name="Pereira M."/>
            <person name="Perotto S."/>
            <person name="Peter M."/>
            <person name="Riley R."/>
            <person name="Sitrit Y."/>
            <person name="Stielow B."/>
            <person name="Szollosi G."/>
            <person name="Zifcakova L."/>
            <person name="Stursova M."/>
            <person name="Spatafora J.W."/>
            <person name="Tedersoo L."/>
            <person name="Vaario L.-M."/>
            <person name="Yamada A."/>
            <person name="Yan M."/>
            <person name="Wang P."/>
            <person name="Xu J."/>
            <person name="Bruns T."/>
            <person name="Baldrian P."/>
            <person name="Vilgalys R."/>
            <person name="Henrissat B."/>
            <person name="Grigoriev I.V."/>
            <person name="Hibbett D."/>
            <person name="Nagy L.G."/>
            <person name="Martin F.M."/>
        </authorList>
    </citation>
    <scope>NUCLEOTIDE SEQUENCE</scope>
    <source>
        <strain evidence="1">P2</strain>
    </source>
</reference>
<name>A0ACB6Z6P1_THEGA</name>
<evidence type="ECO:0000313" key="1">
    <source>
        <dbReference type="EMBL" id="KAF9645281.1"/>
    </source>
</evidence>
<dbReference type="Proteomes" id="UP000886501">
    <property type="component" value="Unassembled WGS sequence"/>
</dbReference>
<comment type="caution">
    <text evidence="1">The sequence shown here is derived from an EMBL/GenBank/DDBJ whole genome shotgun (WGS) entry which is preliminary data.</text>
</comment>
<sequence>MSATNPPPHKRKLSQPEVNTSVEVKKQKLTESNTNTIPSKASPKDKDTTKDKEVPKDDLKPPKKTTTKKVKSTTSAKPGAAGTTSTAKPSNASEEFPNGHLYCHQCNKKRDASQVISCTEAARKCKTKYCKPCLSNRYGEDIDEIKKTPPSGRGKSKMPYTFKCPRCQGICNCRTCRRAQGLEPTGNLTNAARKVGISAAELLDVNPDQKGILPGQGQERKRAKATASAATDTNEATSPGASTSKSVEKSQHHKPKLKPTKPLIPVIQPTWTRLSNVPQEITFEHLEERMFIREFMVRFSSLMDKEARAHLDELGEIVGDGSVDWVVSEARTKNGRNDSGIPLVSWVSERCMRSVVLGLLGICTEDATGPLKRSLQTALKEIKNSSANMTKIWATLASLRHAHPNDFTYPDPLPPPTTMPVYNTRRGALHQDGIPVGHSAQLVQVVLDLIDGLMMGGSKTLKAEIDKGINEAKDIAKLGKEAIMRENERWMKEKARLGTTKPPRTFRDVHKTRIDDLEKAQQTLVSCLTFRFSSLGRDDEGRQYFAFSPSVMEEEAASETIFDDLEEVGTAPKKNAGGGRSRRGAAFMSGGVGAMDESKRGELWNWSWFVAVRGRRPEGAVVAPDPHRDEDGDTTYGDDEGEGGGRGDERWWAFWRPEDVRNLSRWIAHRHGLDHDDNYHDLKEGDKAKSSVGNNKASNGLLIPVAGPSTAASSIVDAFSDCASTANPDYDAMEVDEDHETDNTNTDGAGREGSPLTDFDESGDESGNKKLLDIPPNGKPSHRAVKELVSGLSGYAQLLEWRVQRGERERKARQKD</sequence>
<proteinExistence type="predicted"/>